<dbReference type="OrthoDB" id="8253226at2"/>
<accession>A0A543BA37</accession>
<keyword evidence="3" id="KW-1185">Reference proteome</keyword>
<comment type="caution">
    <text evidence="2">The sequence shown here is derived from an EMBL/GenBank/DDBJ whole genome shotgun (WGS) entry which is preliminary data.</text>
</comment>
<dbReference type="RefSeq" id="WP_141873475.1">
    <property type="nucleotide sequence ID" value="NZ_VFOX01000002.1"/>
</dbReference>
<dbReference type="Proteomes" id="UP000317209">
    <property type="component" value="Unassembled WGS sequence"/>
</dbReference>
<dbReference type="AlphaFoldDB" id="A0A543BA37"/>
<evidence type="ECO:0000313" key="2">
    <source>
        <dbReference type="EMBL" id="TQL81709.1"/>
    </source>
</evidence>
<dbReference type="Pfam" id="PF12770">
    <property type="entry name" value="CHAT"/>
    <property type="match status" value="1"/>
</dbReference>
<dbReference type="InterPro" id="IPR024983">
    <property type="entry name" value="CHAT_dom"/>
</dbReference>
<sequence length="437" mass="46540">MGMIVAFTPVDKASAMVSLFKSSVEIEDMDVPRRVVIKPLQGADAKARGEELARLLGRHRPTKQAIDQALGVDADTAPSTIYFRLAMPAADALPWEQLYVEPRGFVALDARWPIARVARRVHEVAQRTFEAPLRIVAVLSAADRDGVPQLDALATAIVAARLQGLAVGLHVITGDPAVTARVEELADPGVTVETIATDPVAVVRQIAAARAHLLHVLCHGGYAAPGVMGLSFATRRDFLSRAKAGRVAVSVDMMAAALKREDQGEGPWLVVLAACETANAAAAPSTAHELVNSGVPAVIGMRRVVDLSATDAFCARVYPELLAMVAAAVAAADGSPHHRIEWAPALTAPRLAAAGGEPASEDGWSDPVLYVQQEHLLVYTPAAADPHARERAALRDRLAEYELFAKTLDPRSTPKEIIATVTKEITRLRKALSEVEA</sequence>
<dbReference type="EMBL" id="VFOX01000002">
    <property type="protein sequence ID" value="TQL81709.1"/>
    <property type="molecule type" value="Genomic_DNA"/>
</dbReference>
<name>A0A543BA37_9MICO</name>
<proteinExistence type="predicted"/>
<reference evidence="2 3" key="1">
    <citation type="submission" date="2019-06" db="EMBL/GenBank/DDBJ databases">
        <title>Sequencing the genomes of 1000 actinobacteria strains.</title>
        <authorList>
            <person name="Klenk H.-P."/>
        </authorList>
    </citation>
    <scope>NUCLEOTIDE SEQUENCE [LARGE SCALE GENOMIC DNA]</scope>
    <source>
        <strain evidence="2 3">DSM 20169</strain>
    </source>
</reference>
<evidence type="ECO:0000313" key="3">
    <source>
        <dbReference type="Proteomes" id="UP000317209"/>
    </source>
</evidence>
<feature type="domain" description="CHAT" evidence="1">
    <location>
        <begin position="89"/>
        <end position="332"/>
    </location>
</feature>
<protein>
    <submittedName>
        <fullName evidence="2">CHAT domain-containing protein</fullName>
    </submittedName>
</protein>
<evidence type="ECO:0000259" key="1">
    <source>
        <dbReference type="Pfam" id="PF12770"/>
    </source>
</evidence>
<organism evidence="2 3">
    <name type="scientific">Microbacterium saperdae</name>
    <dbReference type="NCBI Taxonomy" id="69368"/>
    <lineage>
        <taxon>Bacteria</taxon>
        <taxon>Bacillati</taxon>
        <taxon>Actinomycetota</taxon>
        <taxon>Actinomycetes</taxon>
        <taxon>Micrococcales</taxon>
        <taxon>Microbacteriaceae</taxon>
        <taxon>Microbacterium</taxon>
    </lineage>
</organism>
<gene>
    <name evidence="2" type="ORF">FB560_3184</name>
</gene>